<dbReference type="InterPro" id="IPR036291">
    <property type="entry name" value="NAD(P)-bd_dom_sf"/>
</dbReference>
<evidence type="ECO:0000313" key="2">
    <source>
        <dbReference type="EMBL" id="QHU24217.1"/>
    </source>
</evidence>
<dbReference type="PANTHER" id="PTHR32487">
    <property type="entry name" value="3-OXO-DELTA(4,5)-STEROID 5-BETA-REDUCTASE"/>
    <property type="match status" value="1"/>
</dbReference>
<proteinExistence type="predicted"/>
<keyword evidence="2" id="KW-0614">Plasmid</keyword>
<dbReference type="Gene3D" id="3.40.50.720">
    <property type="entry name" value="NAD(P)-binding Rossmann-like Domain"/>
    <property type="match status" value="1"/>
</dbReference>
<feature type="domain" description="PRISE-like Rossmann-fold" evidence="1">
    <location>
        <begin position="62"/>
        <end position="162"/>
    </location>
</feature>
<protein>
    <submittedName>
        <fullName evidence="2">Nucleoside-diphosphate-sugar epimerase</fullName>
    </submittedName>
</protein>
<accession>A0A6C0L3B7</accession>
<dbReference type="SUPFAM" id="SSF51735">
    <property type="entry name" value="NAD(P)-binding Rossmann-fold domains"/>
    <property type="match status" value="1"/>
</dbReference>
<dbReference type="PANTHER" id="PTHR32487:SF0">
    <property type="entry name" value="3-OXO-DELTA(4,5)-STEROID 5-BETA-REDUCTASE"/>
    <property type="match status" value="1"/>
</dbReference>
<reference evidence="2" key="1">
    <citation type="journal article" date="2020" name="Antimicrob. Agents Chemother.">
        <title>A multi-species bunch of VIM-1 carbapenemase producing Enterobacterales linked by a novel, highly conjugative and broad-host range IncA plasmid, menaces the re-emergence of VIM-1.</title>
        <authorList>
            <person name="Arcari G."/>
            <person name="Di Lella F.M."/>
            <person name="Bibbolino G."/>
            <person name="Mengoni F."/>
            <person name="Beccaccioli M."/>
            <person name="Antonelli G."/>
            <person name="Faino L."/>
            <person name="Carattoli A."/>
        </authorList>
    </citation>
    <scope>NUCLEOTIDE SEQUENCE</scope>
    <source>
        <plasmid evidence="2">pIron_OXY</plasmid>
    </source>
</reference>
<name>A0A6C0L3B7_KLEOX</name>
<organism evidence="2">
    <name type="scientific">Klebsiella oxytoca</name>
    <dbReference type="NCBI Taxonomy" id="571"/>
    <lineage>
        <taxon>Bacteria</taxon>
        <taxon>Pseudomonadati</taxon>
        <taxon>Pseudomonadota</taxon>
        <taxon>Gammaproteobacteria</taxon>
        <taxon>Enterobacterales</taxon>
        <taxon>Enterobacteriaceae</taxon>
        <taxon>Klebsiella/Raoultella group</taxon>
        <taxon>Klebsiella</taxon>
    </lineage>
</organism>
<dbReference type="Pfam" id="PF22917">
    <property type="entry name" value="PRISE"/>
    <property type="match status" value="1"/>
</dbReference>
<dbReference type="EMBL" id="MN783747">
    <property type="protein sequence ID" value="QHU24217.1"/>
    <property type="molecule type" value="Genomic_DNA"/>
</dbReference>
<sequence>MKKTVLVAGAVGVIGRSVLAYYEDKDVNLIAISRTKPDFATRATHLPLDLMDPSSSDDYSAVLSSVTHLVFAAYQEKPTPAELVDVNMLMLQNLVEALENHSPGFQHVTLMQGGKAYGCHIGPFPSPAKESDPRHMPPNFYYNREDFLREYSRGKNWSWTAPAPGGCDRYGRGQPHEPADEYCGIWFDCKSPGRTYVLPRISRSI</sequence>
<dbReference type="AlphaFoldDB" id="A0A6C0L3B7"/>
<evidence type="ECO:0000259" key="1">
    <source>
        <dbReference type="Pfam" id="PF22917"/>
    </source>
</evidence>
<geneLocation type="plasmid" evidence="2">
    <name>pIron_OXY</name>
</geneLocation>
<dbReference type="InterPro" id="IPR055222">
    <property type="entry name" value="PRISE-like_Rossmann-fold"/>
</dbReference>